<evidence type="ECO:0008006" key="4">
    <source>
        <dbReference type="Google" id="ProtNLM"/>
    </source>
</evidence>
<feature type="region of interest" description="Disordered" evidence="1">
    <location>
        <begin position="40"/>
        <end position="132"/>
    </location>
</feature>
<protein>
    <recommendedName>
        <fullName evidence="4">FHA domain-containing protein</fullName>
    </recommendedName>
</protein>
<dbReference type="EMBL" id="JBDJAW010000018">
    <property type="protein sequence ID" value="MEN3537867.1"/>
    <property type="molecule type" value="Genomic_DNA"/>
</dbReference>
<evidence type="ECO:0000256" key="1">
    <source>
        <dbReference type="SAM" id="MobiDB-lite"/>
    </source>
</evidence>
<proteinExistence type="predicted"/>
<dbReference type="Proteomes" id="UP001447516">
    <property type="component" value="Unassembled WGS sequence"/>
</dbReference>
<sequence>MTIERHLGDGDRYIEIAALNTGRVMTDGARFTQPDVIRPGCMLRMPAASTDLDRPQPPHHRSPPRPPGQQDDGRPVTHVASGPETQELGNPVHDCQRRLTPVRLPVTKEEQEGAEKTLSHREPVALRGARYA</sequence>
<keyword evidence="3" id="KW-1185">Reference proteome</keyword>
<accession>A0ABV0ASR5</accession>
<evidence type="ECO:0000313" key="3">
    <source>
        <dbReference type="Proteomes" id="UP001447516"/>
    </source>
</evidence>
<name>A0ABV0ASR5_9ACTN</name>
<evidence type="ECO:0000313" key="2">
    <source>
        <dbReference type="EMBL" id="MEN3537867.1"/>
    </source>
</evidence>
<dbReference type="RefSeq" id="WP_346227818.1">
    <property type="nucleotide sequence ID" value="NZ_JBDJAW010000018.1"/>
</dbReference>
<comment type="caution">
    <text evidence="2">The sequence shown here is derived from an EMBL/GenBank/DDBJ whole genome shotgun (WGS) entry which is preliminary data.</text>
</comment>
<organism evidence="2 3">
    <name type="scientific">Microbispora maris</name>
    <dbReference type="NCBI Taxonomy" id="3144104"/>
    <lineage>
        <taxon>Bacteria</taxon>
        <taxon>Bacillati</taxon>
        <taxon>Actinomycetota</taxon>
        <taxon>Actinomycetes</taxon>
        <taxon>Streptosporangiales</taxon>
        <taxon>Streptosporangiaceae</taxon>
        <taxon>Microbispora</taxon>
    </lineage>
</organism>
<feature type="compositionally biased region" description="Basic and acidic residues" evidence="1">
    <location>
        <begin position="106"/>
        <end position="124"/>
    </location>
</feature>
<reference evidence="2 3" key="1">
    <citation type="submission" date="2024-05" db="EMBL/GenBank/DDBJ databases">
        <title>Microbispora sp.ZYX-F-249.</title>
        <authorList>
            <person name="Xie H."/>
        </authorList>
    </citation>
    <scope>NUCLEOTIDE SEQUENCE [LARGE SCALE GENOMIC DNA]</scope>
    <source>
        <strain evidence="2 3">ZYX-F-249</strain>
    </source>
</reference>
<gene>
    <name evidence="2" type="ORF">AAH991_22325</name>
</gene>